<feature type="compositionally biased region" description="Basic residues" evidence="1">
    <location>
        <begin position="18"/>
        <end position="41"/>
    </location>
</feature>
<dbReference type="EMBL" id="BKCJ011828295">
    <property type="protein sequence ID" value="GFD56335.1"/>
    <property type="molecule type" value="Genomic_DNA"/>
</dbReference>
<feature type="non-terminal residue" evidence="2">
    <location>
        <position position="41"/>
    </location>
</feature>
<protein>
    <submittedName>
        <fullName evidence="2">Uncharacterized protein</fullName>
    </submittedName>
</protein>
<feature type="region of interest" description="Disordered" evidence="1">
    <location>
        <begin position="1"/>
        <end position="41"/>
    </location>
</feature>
<feature type="compositionally biased region" description="Low complexity" evidence="1">
    <location>
        <begin position="1"/>
        <end position="17"/>
    </location>
</feature>
<gene>
    <name evidence="2" type="ORF">Tci_928304</name>
</gene>
<evidence type="ECO:0000256" key="1">
    <source>
        <dbReference type="SAM" id="MobiDB-lite"/>
    </source>
</evidence>
<evidence type="ECO:0000313" key="2">
    <source>
        <dbReference type="EMBL" id="GFD56335.1"/>
    </source>
</evidence>
<dbReference type="AlphaFoldDB" id="A0A699X906"/>
<accession>A0A699X906</accession>
<proteinExistence type="predicted"/>
<comment type="caution">
    <text evidence="2">The sequence shown here is derived from an EMBL/GenBank/DDBJ whole genome shotgun (WGS) entry which is preliminary data.</text>
</comment>
<sequence length="41" mass="4331">MAGPSAAAPVRRAAGPQPRRRRHAPGGRVAQCRRRLRSGAA</sequence>
<name>A0A699X906_TANCI</name>
<organism evidence="2">
    <name type="scientific">Tanacetum cinerariifolium</name>
    <name type="common">Dalmatian daisy</name>
    <name type="synonym">Chrysanthemum cinerariifolium</name>
    <dbReference type="NCBI Taxonomy" id="118510"/>
    <lineage>
        <taxon>Eukaryota</taxon>
        <taxon>Viridiplantae</taxon>
        <taxon>Streptophyta</taxon>
        <taxon>Embryophyta</taxon>
        <taxon>Tracheophyta</taxon>
        <taxon>Spermatophyta</taxon>
        <taxon>Magnoliopsida</taxon>
        <taxon>eudicotyledons</taxon>
        <taxon>Gunneridae</taxon>
        <taxon>Pentapetalae</taxon>
        <taxon>asterids</taxon>
        <taxon>campanulids</taxon>
        <taxon>Asterales</taxon>
        <taxon>Asteraceae</taxon>
        <taxon>Asteroideae</taxon>
        <taxon>Anthemideae</taxon>
        <taxon>Anthemidinae</taxon>
        <taxon>Tanacetum</taxon>
    </lineage>
</organism>
<reference evidence="2" key="1">
    <citation type="journal article" date="2019" name="Sci. Rep.">
        <title>Draft genome of Tanacetum cinerariifolium, the natural source of mosquito coil.</title>
        <authorList>
            <person name="Yamashiro T."/>
            <person name="Shiraishi A."/>
            <person name="Satake H."/>
            <person name="Nakayama K."/>
        </authorList>
    </citation>
    <scope>NUCLEOTIDE SEQUENCE</scope>
</reference>